<dbReference type="Proteomes" id="UP001501207">
    <property type="component" value="Unassembled WGS sequence"/>
</dbReference>
<comment type="caution">
    <text evidence="2">The sequence shown here is derived from an EMBL/GenBank/DDBJ whole genome shotgun (WGS) entry which is preliminary data.</text>
</comment>
<proteinExistence type="predicted"/>
<name>A0ABP8FTC5_9BACT</name>
<feature type="coiled-coil region" evidence="1">
    <location>
        <begin position="62"/>
        <end position="89"/>
    </location>
</feature>
<dbReference type="Gene3D" id="1.10.1510.10">
    <property type="entry name" value="Uncharacterised protein YqeY/AIM41 PF09424, N-terminal domain"/>
    <property type="match status" value="1"/>
</dbReference>
<keyword evidence="3" id="KW-1185">Reference proteome</keyword>
<gene>
    <name evidence="2" type="ORF">GCM10023143_19150</name>
</gene>
<dbReference type="InterPro" id="IPR019004">
    <property type="entry name" value="YqeY/Aim41"/>
</dbReference>
<sequence length="150" mass="16385">MSLEEKVNEGIKAAMKAREEARLRGLRAIKTALLLEKTSGSHKALSGADETRLLQKLAKQRRESLTIYREQQREDLARIEEEELAVLEEFLPRQMDEAALRESLKQIIAETGAATPADMGKVMGVATRKLAGKADGSAIAATVKALLSGQ</sequence>
<keyword evidence="1" id="KW-0175">Coiled coil</keyword>
<dbReference type="InterPro" id="IPR042184">
    <property type="entry name" value="YqeY/Aim41_N"/>
</dbReference>
<dbReference type="Gene3D" id="1.10.10.410">
    <property type="match status" value="1"/>
</dbReference>
<evidence type="ECO:0000256" key="1">
    <source>
        <dbReference type="SAM" id="Coils"/>
    </source>
</evidence>
<dbReference type="PANTHER" id="PTHR28055">
    <property type="entry name" value="ALTERED INHERITANCE OF MITOCHONDRIA PROTEIN 41, MITOCHONDRIAL"/>
    <property type="match status" value="1"/>
</dbReference>
<evidence type="ECO:0000313" key="2">
    <source>
        <dbReference type="EMBL" id="GAA4310592.1"/>
    </source>
</evidence>
<organism evidence="2 3">
    <name type="scientific">Compostibacter hankyongensis</name>
    <dbReference type="NCBI Taxonomy" id="1007089"/>
    <lineage>
        <taxon>Bacteria</taxon>
        <taxon>Pseudomonadati</taxon>
        <taxon>Bacteroidota</taxon>
        <taxon>Chitinophagia</taxon>
        <taxon>Chitinophagales</taxon>
        <taxon>Chitinophagaceae</taxon>
        <taxon>Compostibacter</taxon>
    </lineage>
</organism>
<reference evidence="3" key="1">
    <citation type="journal article" date="2019" name="Int. J. Syst. Evol. Microbiol.">
        <title>The Global Catalogue of Microorganisms (GCM) 10K type strain sequencing project: providing services to taxonomists for standard genome sequencing and annotation.</title>
        <authorList>
            <consortium name="The Broad Institute Genomics Platform"/>
            <consortium name="The Broad Institute Genome Sequencing Center for Infectious Disease"/>
            <person name="Wu L."/>
            <person name="Ma J."/>
        </authorList>
    </citation>
    <scope>NUCLEOTIDE SEQUENCE [LARGE SCALE GENOMIC DNA]</scope>
    <source>
        <strain evidence="3">JCM 17664</strain>
    </source>
</reference>
<dbReference type="InterPro" id="IPR003789">
    <property type="entry name" value="Asn/Gln_tRNA_amidoTrase-B-like"/>
</dbReference>
<dbReference type="RefSeq" id="WP_344978615.1">
    <property type="nucleotide sequence ID" value="NZ_BAABFN010000004.1"/>
</dbReference>
<dbReference type="EMBL" id="BAABFN010000004">
    <property type="protein sequence ID" value="GAA4310592.1"/>
    <property type="molecule type" value="Genomic_DNA"/>
</dbReference>
<accession>A0ABP8FTC5</accession>
<protein>
    <submittedName>
        <fullName evidence="2">GatB/YqeY domain-containing protein</fullName>
    </submittedName>
</protein>
<dbReference type="PANTHER" id="PTHR28055:SF1">
    <property type="entry name" value="ALTERED INHERITANCE OF MITOCHONDRIA PROTEIN 41, MITOCHONDRIAL"/>
    <property type="match status" value="1"/>
</dbReference>
<evidence type="ECO:0000313" key="3">
    <source>
        <dbReference type="Proteomes" id="UP001501207"/>
    </source>
</evidence>
<dbReference type="SUPFAM" id="SSF89095">
    <property type="entry name" value="GatB/YqeY motif"/>
    <property type="match status" value="1"/>
</dbReference>
<dbReference type="InterPro" id="IPR023168">
    <property type="entry name" value="GatB_Yqey_C_2"/>
</dbReference>
<dbReference type="Pfam" id="PF09424">
    <property type="entry name" value="YqeY"/>
    <property type="match status" value="1"/>
</dbReference>